<keyword evidence="2" id="KW-1185">Reference proteome</keyword>
<dbReference type="GeneID" id="36399203"/>
<dbReference type="Proteomes" id="UP000054928">
    <property type="component" value="Unassembled WGS sequence"/>
</dbReference>
<dbReference type="OMA" id="MHARMRR"/>
<dbReference type="RefSeq" id="XP_024573266.1">
    <property type="nucleotide sequence ID" value="XM_024722162.1"/>
</dbReference>
<organism evidence="1 2">
    <name type="scientific">Plasmopara halstedii</name>
    <name type="common">Downy mildew of sunflower</name>
    <dbReference type="NCBI Taxonomy" id="4781"/>
    <lineage>
        <taxon>Eukaryota</taxon>
        <taxon>Sar</taxon>
        <taxon>Stramenopiles</taxon>
        <taxon>Oomycota</taxon>
        <taxon>Peronosporomycetes</taxon>
        <taxon>Peronosporales</taxon>
        <taxon>Peronosporaceae</taxon>
        <taxon>Plasmopara</taxon>
    </lineage>
</organism>
<protein>
    <submittedName>
        <fullName evidence="1">Uncharacterized protein</fullName>
    </submittedName>
</protein>
<proteinExistence type="predicted"/>
<reference evidence="2" key="1">
    <citation type="submission" date="2014-09" db="EMBL/GenBank/DDBJ databases">
        <authorList>
            <person name="Sharma Rahul"/>
            <person name="Thines Marco"/>
        </authorList>
    </citation>
    <scope>NUCLEOTIDE SEQUENCE [LARGE SCALE GENOMIC DNA]</scope>
</reference>
<dbReference type="OrthoDB" id="166279at2759"/>
<evidence type="ECO:0000313" key="1">
    <source>
        <dbReference type="EMBL" id="CEG36897.1"/>
    </source>
</evidence>
<dbReference type="AlphaFoldDB" id="A0A0P1A951"/>
<name>A0A0P1A951_PLAHL</name>
<evidence type="ECO:0000313" key="2">
    <source>
        <dbReference type="Proteomes" id="UP000054928"/>
    </source>
</evidence>
<dbReference type="EMBL" id="CCYD01000252">
    <property type="protein sequence ID" value="CEG36897.1"/>
    <property type="molecule type" value="Genomic_DNA"/>
</dbReference>
<sequence>MINQRRKWQHQEREKSVGNIFEAQMHARMRRQSLKKAEVREAYDVDAECMTLDLSGVKSADNFQQGVGKDRVVQWVQHPIEKAIESPSLFKKNSECLSAGHADALRRDSNLVLKVFQPLTEDAQFRLRRLGGLDVSQAIPSFVYQDLRMKERQYSRVATERSAGVYRIPRLLHNSRVNLAPRPAQCYM</sequence>
<accession>A0A0P1A951</accession>